<organism evidence="12 13">
    <name type="scientific">Hyalomma marginatum</name>
    <dbReference type="NCBI Taxonomy" id="34627"/>
    <lineage>
        <taxon>Eukaryota</taxon>
        <taxon>Metazoa</taxon>
        <taxon>Ecdysozoa</taxon>
        <taxon>Arthropoda</taxon>
        <taxon>Chelicerata</taxon>
        <taxon>Arachnida</taxon>
        <taxon>Acari</taxon>
        <taxon>Parasitiformes</taxon>
        <taxon>Ixodida</taxon>
        <taxon>Ixodoidea</taxon>
        <taxon>Ixodidae</taxon>
        <taxon>Hyalomminae</taxon>
        <taxon>Hyalomma</taxon>
    </lineage>
</organism>
<feature type="domain" description="Mur ligase C-terminal" evidence="10">
    <location>
        <begin position="304"/>
        <end position="413"/>
    </location>
</feature>
<dbReference type="GO" id="GO:0005737">
    <property type="term" value="C:cytoplasm"/>
    <property type="evidence" value="ECO:0007669"/>
    <property type="project" value="TreeGrafter"/>
</dbReference>
<evidence type="ECO:0000256" key="5">
    <source>
        <dbReference type="ARBA" id="ARBA00022723"/>
    </source>
</evidence>
<feature type="domain" description="Mur ligase central" evidence="11">
    <location>
        <begin position="42"/>
        <end position="258"/>
    </location>
</feature>
<evidence type="ECO:0000259" key="11">
    <source>
        <dbReference type="Pfam" id="PF08245"/>
    </source>
</evidence>
<dbReference type="InterPro" id="IPR036615">
    <property type="entry name" value="Mur_ligase_C_dom_sf"/>
</dbReference>
<dbReference type="Gene3D" id="3.90.190.20">
    <property type="entry name" value="Mur ligase, C-terminal domain"/>
    <property type="match status" value="1"/>
</dbReference>
<dbReference type="InterPro" id="IPR018109">
    <property type="entry name" value="Folylpolyglutamate_synth_CS"/>
</dbReference>
<evidence type="ECO:0000256" key="3">
    <source>
        <dbReference type="ARBA" id="ARBA00013025"/>
    </source>
</evidence>
<evidence type="ECO:0000259" key="10">
    <source>
        <dbReference type="Pfam" id="PF02875"/>
    </source>
</evidence>
<gene>
    <name evidence="12" type="ORF">MHYMCMPASI_00588</name>
</gene>
<comment type="similarity">
    <text evidence="2">Belongs to the folylpolyglutamate synthase family.</text>
</comment>
<sequence length="428" mass="47255">MKLPHWPIPYGKKAIGLGLSRIKEILAKIDNPHLKLPPVVHVAGTNGKGSTIAYLKAILEAAGYKVHRYISPHLVRFNERITLAGQEIEDSFLTKIIEECRIAAGDMPLTFFEGATAAAFLAFSRVQADILLLETGLGGGLDATNVMDSPLMSIITPISLDHVEYLGNTIALIAKEKAGIIKKNSKCVLSWQLSEAMEVLVQECEGMGANYYAWGKHWDFAGAQNHFLFKSNKRTLEFPMPSLYGLHQIVNAATAIAAIDCLESFNISKQHIDYGLTHTFWPARLQKITSGALFDMLESESEMWLDGAHNVGGAQMLIASIENMPEKLPLYLINGWLKDRDIAGFLEYFIGKTEFFCATHIKSEPLSESSYNIYQVAVEMGFNAECSESIKEAVEKCLVHAKGKRIRILICGSLYLSGDVLAVNQGMI</sequence>
<accession>A0A8S4C1S2</accession>
<evidence type="ECO:0000256" key="6">
    <source>
        <dbReference type="ARBA" id="ARBA00022741"/>
    </source>
</evidence>
<dbReference type="Proteomes" id="UP000837675">
    <property type="component" value="Unassembled WGS sequence"/>
</dbReference>
<reference evidence="12" key="1">
    <citation type="submission" date="2021-06" db="EMBL/GenBank/DDBJ databases">
        <authorList>
            <person name="Nardi T."/>
            <person name="Nardi T."/>
        </authorList>
    </citation>
    <scope>NUCLEOTIDE SEQUENCE</scope>
</reference>
<dbReference type="Pfam" id="PF08245">
    <property type="entry name" value="Mur_ligase_M"/>
    <property type="match status" value="1"/>
</dbReference>
<evidence type="ECO:0000256" key="9">
    <source>
        <dbReference type="ARBA" id="ARBA00047493"/>
    </source>
</evidence>
<proteinExistence type="inferred from homology"/>
<keyword evidence="8" id="KW-0460">Magnesium</keyword>
<dbReference type="EMBL" id="CAJVAF010000289">
    <property type="protein sequence ID" value="CAG7592650.1"/>
    <property type="molecule type" value="Genomic_DNA"/>
</dbReference>
<dbReference type="PROSITE" id="PS01012">
    <property type="entry name" value="FOLYLPOLYGLU_SYNT_2"/>
    <property type="match status" value="1"/>
</dbReference>
<evidence type="ECO:0000313" key="12">
    <source>
        <dbReference type="EMBL" id="CAG7592650.1"/>
    </source>
</evidence>
<comment type="catalytic activity">
    <reaction evidence="9">
        <text>(6S)-5,6,7,8-tetrahydrofolyl-(gamma-L-Glu)(n) + L-glutamate + ATP = (6S)-5,6,7,8-tetrahydrofolyl-(gamma-L-Glu)(n+1) + ADP + phosphate + H(+)</text>
        <dbReference type="Rhea" id="RHEA:10580"/>
        <dbReference type="Rhea" id="RHEA-COMP:14738"/>
        <dbReference type="Rhea" id="RHEA-COMP:14740"/>
        <dbReference type="ChEBI" id="CHEBI:15378"/>
        <dbReference type="ChEBI" id="CHEBI:29985"/>
        <dbReference type="ChEBI" id="CHEBI:30616"/>
        <dbReference type="ChEBI" id="CHEBI:43474"/>
        <dbReference type="ChEBI" id="CHEBI:141005"/>
        <dbReference type="ChEBI" id="CHEBI:456216"/>
        <dbReference type="EC" id="6.3.2.17"/>
    </reaction>
</comment>
<dbReference type="InterPro" id="IPR036565">
    <property type="entry name" value="Mur-like_cat_sf"/>
</dbReference>
<evidence type="ECO:0000256" key="2">
    <source>
        <dbReference type="ARBA" id="ARBA00008276"/>
    </source>
</evidence>
<protein>
    <recommendedName>
        <fullName evidence="3">tetrahydrofolate synthase</fullName>
        <ecNumber evidence="3">6.3.2.17</ecNumber>
    </recommendedName>
</protein>
<keyword evidence="13" id="KW-1185">Reference proteome</keyword>
<dbReference type="PANTHER" id="PTHR11136">
    <property type="entry name" value="FOLYLPOLYGLUTAMATE SYNTHASE-RELATED"/>
    <property type="match status" value="1"/>
</dbReference>
<evidence type="ECO:0000313" key="13">
    <source>
        <dbReference type="Proteomes" id="UP000837675"/>
    </source>
</evidence>
<dbReference type="PIRSF" id="PIRSF001563">
    <property type="entry name" value="Folylpolyglu_synth"/>
    <property type="match status" value="1"/>
</dbReference>
<dbReference type="EC" id="6.3.2.17" evidence="3"/>
<dbReference type="NCBIfam" id="TIGR01499">
    <property type="entry name" value="folC"/>
    <property type="match status" value="1"/>
</dbReference>
<dbReference type="GO" id="GO:0005524">
    <property type="term" value="F:ATP binding"/>
    <property type="evidence" value="ECO:0007669"/>
    <property type="project" value="UniProtKB-KW"/>
</dbReference>
<keyword evidence="7" id="KW-0067">ATP-binding</keyword>
<dbReference type="SUPFAM" id="SSF53244">
    <property type="entry name" value="MurD-like peptide ligases, peptide-binding domain"/>
    <property type="match status" value="1"/>
</dbReference>
<dbReference type="InterPro" id="IPR004101">
    <property type="entry name" value="Mur_ligase_C"/>
</dbReference>
<dbReference type="GO" id="GO:0004326">
    <property type="term" value="F:tetrahydrofolylpolyglutamate synthase activity"/>
    <property type="evidence" value="ECO:0007669"/>
    <property type="project" value="UniProtKB-EC"/>
</dbReference>
<evidence type="ECO:0000256" key="8">
    <source>
        <dbReference type="ARBA" id="ARBA00022842"/>
    </source>
</evidence>
<dbReference type="FunFam" id="3.40.1190.10:FF:000011">
    <property type="entry name" value="Folylpolyglutamate synthase/dihydrofolate synthase"/>
    <property type="match status" value="1"/>
</dbReference>
<comment type="caution">
    <text evidence="12">The sequence shown here is derived from an EMBL/GenBank/DDBJ whole genome shotgun (WGS) entry which is preliminary data.</text>
</comment>
<dbReference type="Pfam" id="PF02875">
    <property type="entry name" value="Mur_ligase_C"/>
    <property type="match status" value="1"/>
</dbReference>
<comment type="cofactor">
    <cofactor evidence="1">
        <name>Mg(2+)</name>
        <dbReference type="ChEBI" id="CHEBI:18420"/>
    </cofactor>
</comment>
<dbReference type="AlphaFoldDB" id="A0A8S4C1S2"/>
<dbReference type="GO" id="GO:0046872">
    <property type="term" value="F:metal ion binding"/>
    <property type="evidence" value="ECO:0007669"/>
    <property type="project" value="UniProtKB-KW"/>
</dbReference>
<evidence type="ECO:0000256" key="4">
    <source>
        <dbReference type="ARBA" id="ARBA00022598"/>
    </source>
</evidence>
<evidence type="ECO:0000256" key="1">
    <source>
        <dbReference type="ARBA" id="ARBA00001946"/>
    </source>
</evidence>
<keyword evidence="6" id="KW-0547">Nucleotide-binding</keyword>
<keyword evidence="4" id="KW-0436">Ligase</keyword>
<dbReference type="InterPro" id="IPR013221">
    <property type="entry name" value="Mur_ligase_cen"/>
</dbReference>
<dbReference type="Gene3D" id="3.40.1190.10">
    <property type="entry name" value="Mur-like, catalytic domain"/>
    <property type="match status" value="1"/>
</dbReference>
<name>A0A8S4C1S2_9ACAR</name>
<dbReference type="InterPro" id="IPR001645">
    <property type="entry name" value="Folylpolyglutamate_synth"/>
</dbReference>
<dbReference type="GO" id="GO:0008841">
    <property type="term" value="F:dihydrofolate synthase activity"/>
    <property type="evidence" value="ECO:0007669"/>
    <property type="project" value="TreeGrafter"/>
</dbReference>
<evidence type="ECO:0000256" key="7">
    <source>
        <dbReference type="ARBA" id="ARBA00022840"/>
    </source>
</evidence>
<dbReference type="SUPFAM" id="SSF53623">
    <property type="entry name" value="MurD-like peptide ligases, catalytic domain"/>
    <property type="match status" value="1"/>
</dbReference>
<dbReference type="PANTHER" id="PTHR11136:SF0">
    <property type="entry name" value="DIHYDROFOLATE SYNTHETASE-RELATED"/>
    <property type="match status" value="1"/>
</dbReference>
<keyword evidence="5" id="KW-0479">Metal-binding</keyword>